<proteinExistence type="predicted"/>
<dbReference type="EC" id="3.1.3.5" evidence="1"/>
<dbReference type="InterPro" id="IPR006439">
    <property type="entry name" value="HAD-SF_hydro_IA"/>
</dbReference>
<dbReference type="PANTHER" id="PTHR43434:SF3">
    <property type="entry name" value="GMP_IMP NUCLEOTIDASE YRFG"/>
    <property type="match status" value="1"/>
</dbReference>
<dbReference type="Proteomes" id="UP001178148">
    <property type="component" value="Unassembled WGS sequence"/>
</dbReference>
<comment type="caution">
    <text evidence="1">The sequence shown here is derived from an EMBL/GenBank/DDBJ whole genome shotgun (WGS) entry which is preliminary data.</text>
</comment>
<evidence type="ECO:0000313" key="2">
    <source>
        <dbReference type="Proteomes" id="UP001178148"/>
    </source>
</evidence>
<evidence type="ECO:0000313" key="1">
    <source>
        <dbReference type="EMBL" id="MDP0588789.1"/>
    </source>
</evidence>
<keyword evidence="1" id="KW-0378">Hydrolase</keyword>
<dbReference type="InterPro" id="IPR041492">
    <property type="entry name" value="HAD_2"/>
</dbReference>
<gene>
    <name evidence="1" type="primary">yrfG</name>
    <name evidence="1" type="ORF">QS748_06165</name>
</gene>
<accession>A0AA90NKV0</accession>
<dbReference type="SUPFAM" id="SSF56784">
    <property type="entry name" value="HAD-like"/>
    <property type="match status" value="1"/>
</dbReference>
<protein>
    <submittedName>
        <fullName evidence="1">GMP/IMP nucleotidase</fullName>
        <ecNumber evidence="1">3.1.3.5</ecNumber>
    </submittedName>
</protein>
<dbReference type="SFLD" id="SFLDG01129">
    <property type="entry name" value="C1.5:_HAD__Beta-PGM__Phosphata"/>
    <property type="match status" value="1"/>
</dbReference>
<dbReference type="NCBIfam" id="NF011564">
    <property type="entry name" value="PRK14988.1"/>
    <property type="match status" value="1"/>
</dbReference>
<name>A0AA90NKV0_9GAMM</name>
<dbReference type="InterPro" id="IPR050155">
    <property type="entry name" value="HAD-like_hydrolase_sf"/>
</dbReference>
<dbReference type="Gene3D" id="3.40.50.1000">
    <property type="entry name" value="HAD superfamily/HAD-like"/>
    <property type="match status" value="1"/>
</dbReference>
<dbReference type="Gene3D" id="1.10.150.520">
    <property type="match status" value="1"/>
</dbReference>
<reference evidence="1 2" key="1">
    <citation type="journal article" date="2023" name="bioRxiv">
        <title>An intranuclear bacterial parasite of deep-sea mussels expresses apoptosis inhibitors acquired from its host.</title>
        <authorList>
            <person name="Gonzalez Porras M.A."/>
            <person name="Assie A."/>
            <person name="Tietjen M."/>
            <person name="Violette M."/>
            <person name="Kleiner M."/>
            <person name="Gruber-Vodicka H."/>
            <person name="Dubilier N."/>
            <person name="Leisch N."/>
        </authorList>
    </citation>
    <scope>NUCLEOTIDE SEQUENCE [LARGE SCALE GENOMIC DNA]</scope>
    <source>
        <strain evidence="1">IAP13</strain>
    </source>
</reference>
<dbReference type="Pfam" id="PF13419">
    <property type="entry name" value="HAD_2"/>
    <property type="match status" value="1"/>
</dbReference>
<dbReference type="PANTHER" id="PTHR43434">
    <property type="entry name" value="PHOSPHOGLYCOLATE PHOSPHATASE"/>
    <property type="match status" value="1"/>
</dbReference>
<dbReference type="CDD" id="cd01427">
    <property type="entry name" value="HAD_like"/>
    <property type="match status" value="1"/>
</dbReference>
<dbReference type="InterPro" id="IPR023214">
    <property type="entry name" value="HAD_sf"/>
</dbReference>
<dbReference type="SFLD" id="SFLDS00003">
    <property type="entry name" value="Haloacid_Dehalogenase"/>
    <property type="match status" value="1"/>
</dbReference>
<keyword evidence="2" id="KW-1185">Reference proteome</keyword>
<dbReference type="GO" id="GO:0008967">
    <property type="term" value="F:phosphoglycolate phosphatase activity"/>
    <property type="evidence" value="ECO:0007669"/>
    <property type="project" value="TreeGrafter"/>
</dbReference>
<dbReference type="AlphaFoldDB" id="A0AA90NKV0"/>
<dbReference type="GO" id="GO:0005829">
    <property type="term" value="C:cytosol"/>
    <property type="evidence" value="ECO:0007669"/>
    <property type="project" value="TreeGrafter"/>
</dbReference>
<dbReference type="NCBIfam" id="TIGR01509">
    <property type="entry name" value="HAD-SF-IA-v3"/>
    <property type="match status" value="1"/>
</dbReference>
<dbReference type="InterPro" id="IPR036412">
    <property type="entry name" value="HAD-like_sf"/>
</dbReference>
<organism evidence="1 2">
    <name type="scientific">Candidatus Endonucleibacter bathymodioli</name>
    <dbReference type="NCBI Taxonomy" id="539814"/>
    <lineage>
        <taxon>Bacteria</taxon>
        <taxon>Pseudomonadati</taxon>
        <taxon>Pseudomonadota</taxon>
        <taxon>Gammaproteobacteria</taxon>
        <taxon>Oceanospirillales</taxon>
        <taxon>Endozoicomonadaceae</taxon>
        <taxon>Candidatus Endonucleibacter</taxon>
    </lineage>
</organism>
<dbReference type="GO" id="GO:0006281">
    <property type="term" value="P:DNA repair"/>
    <property type="evidence" value="ECO:0007669"/>
    <property type="project" value="TreeGrafter"/>
</dbReference>
<sequence length="221" mass="25863">MINWEKIDTVLLDMDGTLLDLYFDNYFWKEYVPLKYASKHSISLSQSKAELAPRFSQIHGRLQWYCLDYWNKELDLNIVEMKQELARLIKFLPHADTFLLSLKNSDKEVIMITNAHQDSLSLKLEKVPMAQYFDRMISSHDYGYPKESQAFWHSLQADINLNKDRALFIDDNIGILDAAKTFGIAQLLAVRYPDSQESPRDTGSYYAIEDYRDILITNECK</sequence>
<dbReference type="GO" id="GO:0008253">
    <property type="term" value="F:5'-nucleotidase activity"/>
    <property type="evidence" value="ECO:0007669"/>
    <property type="project" value="UniProtKB-EC"/>
</dbReference>
<dbReference type="EMBL" id="JASXSV010000007">
    <property type="protein sequence ID" value="MDP0588789.1"/>
    <property type="molecule type" value="Genomic_DNA"/>
</dbReference>